<dbReference type="Pfam" id="PF01594">
    <property type="entry name" value="AI-2E_transport"/>
    <property type="match status" value="1"/>
</dbReference>
<keyword evidence="6 9" id="KW-1133">Transmembrane helix</keyword>
<feature type="transmembrane region" description="Helical" evidence="9">
    <location>
        <begin position="364"/>
        <end position="397"/>
    </location>
</feature>
<dbReference type="PANTHER" id="PTHR21716:SF53">
    <property type="entry name" value="PERMEASE PERM-RELATED"/>
    <property type="match status" value="1"/>
</dbReference>
<feature type="transmembrane region" description="Helical" evidence="9">
    <location>
        <begin position="296"/>
        <end position="320"/>
    </location>
</feature>
<dbReference type="EMBL" id="FOMD01000003">
    <property type="protein sequence ID" value="SFD22349.1"/>
    <property type="molecule type" value="Genomic_DNA"/>
</dbReference>
<dbReference type="InterPro" id="IPR002549">
    <property type="entry name" value="AI-2E-like"/>
</dbReference>
<evidence type="ECO:0000313" key="10">
    <source>
        <dbReference type="EMBL" id="SFD22349.1"/>
    </source>
</evidence>
<keyword evidence="5 9" id="KW-0812">Transmembrane</keyword>
<evidence type="ECO:0000313" key="11">
    <source>
        <dbReference type="Proteomes" id="UP000199022"/>
    </source>
</evidence>
<dbReference type="STRING" id="1225127.SAMN05661030_2821"/>
<dbReference type="RefSeq" id="WP_091560006.1">
    <property type="nucleotide sequence ID" value="NZ_BNAC01000001.1"/>
</dbReference>
<dbReference type="OrthoDB" id="9784366at2"/>
<evidence type="ECO:0000256" key="6">
    <source>
        <dbReference type="ARBA" id="ARBA00022989"/>
    </source>
</evidence>
<feature type="transmembrane region" description="Helical" evidence="9">
    <location>
        <begin position="201"/>
        <end position="230"/>
    </location>
</feature>
<feature type="transmembrane region" description="Helical" evidence="9">
    <location>
        <begin position="327"/>
        <end position="344"/>
    </location>
</feature>
<feature type="region of interest" description="Disordered" evidence="8">
    <location>
        <begin position="1"/>
        <end position="57"/>
    </location>
</feature>
<evidence type="ECO:0000256" key="8">
    <source>
        <dbReference type="SAM" id="MobiDB-lite"/>
    </source>
</evidence>
<sequence length="441" mass="45540">MADTPEDAAGRPADERTDAARPADGQPGDQHPPADFHDESGRPAAVTSAPAPSADRGPKLAAASRVLATFSWRLLLVTGAVVVIGYVLGLLWSSVLLPVVLGLLFSTVMWPLARLLRRFRFPPALAAIATVVLFVAAVVGIFAAIAPSVVQQVDDLSDGVSSGLESVQDWLSGPPFNLGSEEIGTYVDQAINQLQSSAGDIAGLALTGASAIGTGVVNLVLALVLTFFFLKDGPRFLPWLAAQTGPRAAPHVAELSHRSWRTLSEFIRQQALVGAIDAVGIGLGLLVLGVPLVLPLAVITFFAAFVPIIGAFVAGGFAVLIALVSNGFGTALWVLAIVVVVQQVEGNVLQPILQGRGLKLHAGVVILAVTAGSSLAGIIGAFLSVPVAALLAVFYRYARDLLDGRRPEADDEGRVPVLVGDHDGARLTRSAPDGVSGAAGS</sequence>
<dbReference type="PANTHER" id="PTHR21716">
    <property type="entry name" value="TRANSMEMBRANE PROTEIN"/>
    <property type="match status" value="1"/>
</dbReference>
<dbReference type="GO" id="GO:0055085">
    <property type="term" value="P:transmembrane transport"/>
    <property type="evidence" value="ECO:0007669"/>
    <property type="project" value="TreeGrafter"/>
</dbReference>
<evidence type="ECO:0000256" key="3">
    <source>
        <dbReference type="ARBA" id="ARBA00022448"/>
    </source>
</evidence>
<feature type="region of interest" description="Disordered" evidence="8">
    <location>
        <begin position="407"/>
        <end position="441"/>
    </location>
</feature>
<comment type="similarity">
    <text evidence="2">Belongs to the autoinducer-2 exporter (AI-2E) (TC 2.A.86) family.</text>
</comment>
<feature type="compositionally biased region" description="Low complexity" evidence="8">
    <location>
        <begin position="43"/>
        <end position="54"/>
    </location>
</feature>
<evidence type="ECO:0000256" key="5">
    <source>
        <dbReference type="ARBA" id="ARBA00022692"/>
    </source>
</evidence>
<keyword evidence="7 9" id="KW-0472">Membrane</keyword>
<evidence type="ECO:0000256" key="4">
    <source>
        <dbReference type="ARBA" id="ARBA00022475"/>
    </source>
</evidence>
<evidence type="ECO:0000256" key="9">
    <source>
        <dbReference type="SAM" id="Phobius"/>
    </source>
</evidence>
<comment type="subcellular location">
    <subcellularLocation>
        <location evidence="1">Cell membrane</location>
        <topology evidence="1">Multi-pass membrane protein</topology>
    </subcellularLocation>
</comment>
<proteinExistence type="inferred from homology"/>
<evidence type="ECO:0000256" key="7">
    <source>
        <dbReference type="ARBA" id="ARBA00023136"/>
    </source>
</evidence>
<feature type="transmembrane region" description="Helical" evidence="9">
    <location>
        <begin position="125"/>
        <end position="146"/>
    </location>
</feature>
<dbReference type="GO" id="GO:0005886">
    <property type="term" value="C:plasma membrane"/>
    <property type="evidence" value="ECO:0007669"/>
    <property type="project" value="UniProtKB-SubCell"/>
</dbReference>
<reference evidence="11" key="1">
    <citation type="submission" date="2016-10" db="EMBL/GenBank/DDBJ databases">
        <authorList>
            <person name="Varghese N."/>
            <person name="Submissions S."/>
        </authorList>
    </citation>
    <scope>NUCLEOTIDE SEQUENCE [LARGE SCALE GENOMIC DNA]</scope>
    <source>
        <strain evidence="11">DSM 45962</strain>
    </source>
</reference>
<feature type="transmembrane region" description="Helical" evidence="9">
    <location>
        <begin position="66"/>
        <end position="89"/>
    </location>
</feature>
<keyword evidence="3" id="KW-0813">Transport</keyword>
<dbReference type="Proteomes" id="UP000199022">
    <property type="component" value="Unassembled WGS sequence"/>
</dbReference>
<gene>
    <name evidence="10" type="ORF">SAMN05661030_2821</name>
</gene>
<dbReference type="AlphaFoldDB" id="A0A1I1QJW1"/>
<keyword evidence="4" id="KW-1003">Cell membrane</keyword>
<name>A0A1I1QJW1_9ACTN</name>
<accession>A0A1I1QJW1</accession>
<feature type="compositionally biased region" description="Basic and acidic residues" evidence="8">
    <location>
        <begin position="8"/>
        <end position="21"/>
    </location>
</feature>
<feature type="compositionally biased region" description="Basic and acidic residues" evidence="8">
    <location>
        <begin position="407"/>
        <end position="426"/>
    </location>
</feature>
<feature type="transmembrane region" description="Helical" evidence="9">
    <location>
        <begin position="271"/>
        <end position="290"/>
    </location>
</feature>
<keyword evidence="11" id="KW-1185">Reference proteome</keyword>
<evidence type="ECO:0000256" key="2">
    <source>
        <dbReference type="ARBA" id="ARBA00009773"/>
    </source>
</evidence>
<evidence type="ECO:0000256" key="1">
    <source>
        <dbReference type="ARBA" id="ARBA00004651"/>
    </source>
</evidence>
<feature type="transmembrane region" description="Helical" evidence="9">
    <location>
        <begin position="95"/>
        <end position="113"/>
    </location>
</feature>
<feature type="compositionally biased region" description="Basic and acidic residues" evidence="8">
    <location>
        <begin position="32"/>
        <end position="41"/>
    </location>
</feature>
<protein>
    <submittedName>
        <fullName evidence="10">Predicted PurR-regulated permease PerM</fullName>
    </submittedName>
</protein>
<organism evidence="10 11">
    <name type="scientific">Klenkia taihuensis</name>
    <dbReference type="NCBI Taxonomy" id="1225127"/>
    <lineage>
        <taxon>Bacteria</taxon>
        <taxon>Bacillati</taxon>
        <taxon>Actinomycetota</taxon>
        <taxon>Actinomycetes</taxon>
        <taxon>Geodermatophilales</taxon>
        <taxon>Geodermatophilaceae</taxon>
        <taxon>Klenkia</taxon>
    </lineage>
</organism>